<keyword evidence="1" id="KW-0175">Coiled coil</keyword>
<feature type="coiled-coil region" evidence="1">
    <location>
        <begin position="78"/>
        <end position="141"/>
    </location>
</feature>
<reference evidence="3 4" key="1">
    <citation type="submission" date="2023-04" db="EMBL/GenBank/DDBJ databases">
        <title>Marinoamorphus aggregata gen. nov., sp. Nov., isolate from tissue of brittle star Ophioplocus japonicus.</title>
        <authorList>
            <person name="Kawano K."/>
            <person name="Sawayama S."/>
            <person name="Nakagawa S."/>
        </authorList>
    </citation>
    <scope>NUCLEOTIDE SEQUENCE [LARGE SCALE GENOMIC DNA]</scope>
    <source>
        <strain evidence="3 4">NKW23</strain>
    </source>
</reference>
<evidence type="ECO:0000256" key="1">
    <source>
        <dbReference type="SAM" id="Coils"/>
    </source>
</evidence>
<comment type="caution">
    <text evidence="3">The sequence shown here is derived from an EMBL/GenBank/DDBJ whole genome shotgun (WGS) entry which is preliminary data.</text>
</comment>
<dbReference type="InterPro" id="IPR036192">
    <property type="entry name" value="Cell_div_ZapA-like_sf"/>
</dbReference>
<keyword evidence="4" id="KW-1185">Reference proteome</keyword>
<evidence type="ECO:0000313" key="4">
    <source>
        <dbReference type="Proteomes" id="UP001239909"/>
    </source>
</evidence>
<protein>
    <recommendedName>
        <fullName evidence="5">Cell division protein ZapA</fullName>
    </recommendedName>
</protein>
<sequence length="230" mass="23846">MSDVTVEVAGRAYRLGCADGEEGHLRGLAQAVDGEARRLLRQLQTQPDEGRLLLMVALTLADRMVELDAGSEAETARIAEAEAAAAAHAEAMAAAEARIAELEAALAEGGERHAEAAEAEIEAAEAAAEAARAAAAEAGRRAEAEAAARKEAEGRVSALEGAVAAALTETAELRRALEEARSGALGDGEAAPDLFAGDAAQGDERAERIEQLANRIEHLTEQISLHLGDR</sequence>
<accession>A0ABQ6LDB0</accession>
<evidence type="ECO:0000313" key="3">
    <source>
        <dbReference type="EMBL" id="GMG81346.1"/>
    </source>
</evidence>
<gene>
    <name evidence="3" type="ORF">LNKW23_05590</name>
</gene>
<dbReference type="Gene3D" id="3.30.160.880">
    <property type="entry name" value="Cell division protein ZapA protomer, N-terminal domain"/>
    <property type="match status" value="1"/>
</dbReference>
<dbReference type="InterPro" id="IPR042233">
    <property type="entry name" value="Cell_div_ZapA_N"/>
</dbReference>
<name>A0ABQ6LDB0_9RHOB</name>
<dbReference type="Pfam" id="PF05164">
    <property type="entry name" value="ZapA"/>
    <property type="match status" value="1"/>
</dbReference>
<feature type="region of interest" description="Disordered" evidence="2">
    <location>
        <begin position="183"/>
        <end position="202"/>
    </location>
</feature>
<dbReference type="EMBL" id="BSYI01000003">
    <property type="protein sequence ID" value="GMG81346.1"/>
    <property type="molecule type" value="Genomic_DNA"/>
</dbReference>
<dbReference type="SUPFAM" id="SSF102829">
    <property type="entry name" value="Cell division protein ZapA-like"/>
    <property type="match status" value="1"/>
</dbReference>
<organism evidence="3 4">
    <name type="scientific">Paralimibaculum aggregatum</name>
    <dbReference type="NCBI Taxonomy" id="3036245"/>
    <lineage>
        <taxon>Bacteria</taxon>
        <taxon>Pseudomonadati</taxon>
        <taxon>Pseudomonadota</taxon>
        <taxon>Alphaproteobacteria</taxon>
        <taxon>Rhodobacterales</taxon>
        <taxon>Paracoccaceae</taxon>
        <taxon>Paralimibaculum</taxon>
    </lineage>
</organism>
<dbReference type="RefSeq" id="WP_285670008.1">
    <property type="nucleotide sequence ID" value="NZ_BSYI01000003.1"/>
</dbReference>
<evidence type="ECO:0008006" key="5">
    <source>
        <dbReference type="Google" id="ProtNLM"/>
    </source>
</evidence>
<dbReference type="InterPro" id="IPR007838">
    <property type="entry name" value="Cell_div_ZapA-like"/>
</dbReference>
<dbReference type="Proteomes" id="UP001239909">
    <property type="component" value="Unassembled WGS sequence"/>
</dbReference>
<evidence type="ECO:0000256" key="2">
    <source>
        <dbReference type="SAM" id="MobiDB-lite"/>
    </source>
</evidence>
<proteinExistence type="predicted"/>